<evidence type="ECO:0000313" key="2">
    <source>
        <dbReference type="EMBL" id="NBE06533.1"/>
    </source>
</evidence>
<evidence type="ECO:0000313" key="3">
    <source>
        <dbReference type="Proteomes" id="UP001517376"/>
    </source>
</evidence>
<feature type="signal peptide" evidence="1">
    <location>
        <begin position="1"/>
        <end position="36"/>
    </location>
</feature>
<evidence type="ECO:0000256" key="1">
    <source>
        <dbReference type="SAM" id="SignalP"/>
    </source>
</evidence>
<gene>
    <name evidence="2" type="ORF">GU920_03240</name>
</gene>
<proteinExistence type="predicted"/>
<name>A0ABW9Y207_9RHOB</name>
<protein>
    <submittedName>
        <fullName evidence="2">Uncharacterized protein</fullName>
    </submittedName>
</protein>
<reference evidence="3" key="1">
    <citation type="submission" date="2020-01" db="EMBL/GenBank/DDBJ databases">
        <title>Sphingomonas sp. strain CSW-10.</title>
        <authorList>
            <person name="Chen W.-M."/>
        </authorList>
    </citation>
    <scope>NUCLEOTIDE SEQUENCE [LARGE SCALE GENOMIC DNA]</scope>
    <source>
        <strain evidence="3">CCP-1</strain>
    </source>
</reference>
<dbReference type="RefSeq" id="WP_161765523.1">
    <property type="nucleotide sequence ID" value="NZ_JAAATW010000001.1"/>
</dbReference>
<feature type="chain" id="PRO_5045656900" evidence="1">
    <location>
        <begin position="37"/>
        <end position="184"/>
    </location>
</feature>
<keyword evidence="1" id="KW-0732">Signal</keyword>
<keyword evidence="3" id="KW-1185">Reference proteome</keyword>
<sequence>MSKALLNTFAEKTLRAQSLVALGLLAVMGISTATLAEDSVDVVPGTNEATSEVAAKIFYQVCVQTAPTFENAEAVLRGLEFNLKTDSGTFFHPDYDLSAQIKTGVAEPQCSLVTIGNGTPSEMAMDYAGVTFARVPEDERANTMIDGMGTGQLRVYHPGLGYLYVDVKNVSGRLVTHAVLQPEK</sequence>
<accession>A0ABW9Y207</accession>
<comment type="caution">
    <text evidence="2">The sequence shown here is derived from an EMBL/GenBank/DDBJ whole genome shotgun (WGS) entry which is preliminary data.</text>
</comment>
<organism evidence="2 3">
    <name type="scientific">Paragemmobacter ruber</name>
    <dbReference type="NCBI Taxonomy" id="1985673"/>
    <lineage>
        <taxon>Bacteria</taxon>
        <taxon>Pseudomonadati</taxon>
        <taxon>Pseudomonadota</taxon>
        <taxon>Alphaproteobacteria</taxon>
        <taxon>Rhodobacterales</taxon>
        <taxon>Paracoccaceae</taxon>
        <taxon>Paragemmobacter</taxon>
    </lineage>
</organism>
<dbReference type="EMBL" id="JAAATW010000001">
    <property type="protein sequence ID" value="NBE06533.1"/>
    <property type="molecule type" value="Genomic_DNA"/>
</dbReference>
<dbReference type="Proteomes" id="UP001517376">
    <property type="component" value="Unassembled WGS sequence"/>
</dbReference>